<protein>
    <submittedName>
        <fullName evidence="2">Uncharacterized protein</fullName>
    </submittedName>
</protein>
<feature type="transmembrane region" description="Helical" evidence="1">
    <location>
        <begin position="108"/>
        <end position="130"/>
    </location>
</feature>
<accession>A0A517VP51</accession>
<keyword evidence="1" id="KW-0812">Transmembrane</keyword>
<keyword evidence="1" id="KW-0472">Membrane</keyword>
<evidence type="ECO:0000313" key="2">
    <source>
        <dbReference type="EMBL" id="QDT94804.1"/>
    </source>
</evidence>
<dbReference type="Proteomes" id="UP000318704">
    <property type="component" value="Chromosome"/>
</dbReference>
<keyword evidence="1" id="KW-1133">Transmembrane helix</keyword>
<sequence>MTTLNIKKEYPGEIKTITSSEGEVFIRAKDLIALSRHMEIESQKMNEGFQNVEYKRQAYVYQQVHCKYALTLEKIEGVQQRKWSQNQKKHDLNSSSGSVHNPTPFKEMIIPFLVLLLLSIALGTLADLMLS</sequence>
<dbReference type="AlphaFoldDB" id="A0A517VP51"/>
<reference evidence="2 3" key="1">
    <citation type="submission" date="2019-03" db="EMBL/GenBank/DDBJ databases">
        <title>Deep-cultivation of Planctomycetes and their phenomic and genomic characterization uncovers novel biology.</title>
        <authorList>
            <person name="Wiegand S."/>
            <person name="Jogler M."/>
            <person name="Boedeker C."/>
            <person name="Pinto D."/>
            <person name="Vollmers J."/>
            <person name="Rivas-Marin E."/>
            <person name="Kohn T."/>
            <person name="Peeters S.H."/>
            <person name="Heuer A."/>
            <person name="Rast P."/>
            <person name="Oberbeckmann S."/>
            <person name="Bunk B."/>
            <person name="Jeske O."/>
            <person name="Meyerdierks A."/>
            <person name="Storesund J.E."/>
            <person name="Kallscheuer N."/>
            <person name="Luecker S."/>
            <person name="Lage O.M."/>
            <person name="Pohl T."/>
            <person name="Merkel B.J."/>
            <person name="Hornburger P."/>
            <person name="Mueller R.-W."/>
            <person name="Bruemmer F."/>
            <person name="Labrenz M."/>
            <person name="Spormann A.M."/>
            <person name="Op den Camp H."/>
            <person name="Overmann J."/>
            <person name="Amann R."/>
            <person name="Jetten M.S.M."/>
            <person name="Mascher T."/>
            <person name="Medema M.H."/>
            <person name="Devos D.P."/>
            <person name="Kaster A.-K."/>
            <person name="Ovreas L."/>
            <person name="Rohde M."/>
            <person name="Galperin M.Y."/>
            <person name="Jogler C."/>
        </authorList>
    </citation>
    <scope>NUCLEOTIDE SEQUENCE [LARGE SCALE GENOMIC DNA]</scope>
    <source>
        <strain evidence="2 3">V144</strain>
    </source>
</reference>
<evidence type="ECO:0000256" key="1">
    <source>
        <dbReference type="SAM" id="Phobius"/>
    </source>
</evidence>
<dbReference type="KEGG" id="gaw:V144x_02360"/>
<dbReference type="RefSeq" id="WP_144980130.1">
    <property type="nucleotide sequence ID" value="NZ_CP037920.1"/>
</dbReference>
<gene>
    <name evidence="2" type="ORF">V144x_02360</name>
</gene>
<evidence type="ECO:0000313" key="3">
    <source>
        <dbReference type="Proteomes" id="UP000318704"/>
    </source>
</evidence>
<proteinExistence type="predicted"/>
<name>A0A517VP51_9PLAN</name>
<dbReference type="EMBL" id="CP037920">
    <property type="protein sequence ID" value="QDT94804.1"/>
    <property type="molecule type" value="Genomic_DNA"/>
</dbReference>
<organism evidence="2 3">
    <name type="scientific">Gimesia aquarii</name>
    <dbReference type="NCBI Taxonomy" id="2527964"/>
    <lineage>
        <taxon>Bacteria</taxon>
        <taxon>Pseudomonadati</taxon>
        <taxon>Planctomycetota</taxon>
        <taxon>Planctomycetia</taxon>
        <taxon>Planctomycetales</taxon>
        <taxon>Planctomycetaceae</taxon>
        <taxon>Gimesia</taxon>
    </lineage>
</organism>